<dbReference type="InterPro" id="IPR032687">
    <property type="entry name" value="AraC-type_N"/>
</dbReference>
<evidence type="ECO:0000256" key="2">
    <source>
        <dbReference type="ARBA" id="ARBA00023125"/>
    </source>
</evidence>
<gene>
    <name evidence="5" type="ORF">QE405_002526</name>
</gene>
<dbReference type="PANTHER" id="PTHR47894">
    <property type="entry name" value="HTH-TYPE TRANSCRIPTIONAL REGULATOR GADX"/>
    <property type="match status" value="1"/>
</dbReference>
<evidence type="ECO:0000256" key="3">
    <source>
        <dbReference type="ARBA" id="ARBA00023163"/>
    </source>
</evidence>
<sequence length="347" mass="36085">MGYIRSAALRGFADEVTVHGGDPAAYARAVGLRPDALLADDVLVRDEAAAQLLELAAHALGRPDLGLRIARRQDITTLGSLAVAIQHSPTLGDALDCTSRYLFVHNGSLSVRLGGDPQGERGVAGLHYGPAGEGLVQGTDMGLAFAHGVITYLHGGPYGLLGVELPYRPAAEPAAYEAAYGAPVTFEAPGTAAVLRLPQALAGHRLAGVNATLRRLALAHLAAQTPLPGTGGGTSARVRAAVRESLGTGSVEIAAVARLLAVHHRTLQRRLEAEGTTFGALVDEVRRGEARRLLTGTDLPLAQVSAMVGFAEQSALSRAARRWWDAAPRAVRAGAAPDRVSWGTLEG</sequence>
<dbReference type="EMBL" id="JAUTAN010000001">
    <property type="protein sequence ID" value="MDQ1105242.1"/>
    <property type="molecule type" value="Genomic_DNA"/>
</dbReference>
<dbReference type="Pfam" id="PF12833">
    <property type="entry name" value="HTH_18"/>
    <property type="match status" value="1"/>
</dbReference>
<keyword evidence="1" id="KW-0805">Transcription regulation</keyword>
<proteinExistence type="predicted"/>
<dbReference type="InterPro" id="IPR009057">
    <property type="entry name" value="Homeodomain-like_sf"/>
</dbReference>
<dbReference type="Proteomes" id="UP001239215">
    <property type="component" value="Unassembled WGS sequence"/>
</dbReference>
<keyword evidence="2 5" id="KW-0238">DNA-binding</keyword>
<dbReference type="GO" id="GO:0005829">
    <property type="term" value="C:cytosol"/>
    <property type="evidence" value="ECO:0007669"/>
    <property type="project" value="TreeGrafter"/>
</dbReference>
<accession>A0AAJ1U6X2</accession>
<comment type="caution">
    <text evidence="5">The sequence shown here is derived from an EMBL/GenBank/DDBJ whole genome shotgun (WGS) entry which is preliminary data.</text>
</comment>
<dbReference type="PANTHER" id="PTHR47894:SF4">
    <property type="entry name" value="HTH-TYPE TRANSCRIPTIONAL REGULATOR GADX"/>
    <property type="match status" value="1"/>
</dbReference>
<dbReference type="GO" id="GO:0003700">
    <property type="term" value="F:DNA-binding transcription factor activity"/>
    <property type="evidence" value="ECO:0007669"/>
    <property type="project" value="InterPro"/>
</dbReference>
<dbReference type="SMART" id="SM00342">
    <property type="entry name" value="HTH_ARAC"/>
    <property type="match status" value="1"/>
</dbReference>
<dbReference type="PROSITE" id="PS01124">
    <property type="entry name" value="HTH_ARAC_FAMILY_2"/>
    <property type="match status" value="1"/>
</dbReference>
<dbReference type="GO" id="GO:0000976">
    <property type="term" value="F:transcription cis-regulatory region binding"/>
    <property type="evidence" value="ECO:0007669"/>
    <property type="project" value="TreeGrafter"/>
</dbReference>
<dbReference type="SUPFAM" id="SSF46689">
    <property type="entry name" value="Homeodomain-like"/>
    <property type="match status" value="1"/>
</dbReference>
<feature type="domain" description="HTH araC/xylS-type" evidence="4">
    <location>
        <begin position="236"/>
        <end position="334"/>
    </location>
</feature>
<evidence type="ECO:0000313" key="6">
    <source>
        <dbReference type="Proteomes" id="UP001239215"/>
    </source>
</evidence>
<keyword evidence="3" id="KW-0804">Transcription</keyword>
<dbReference type="InterPro" id="IPR018060">
    <property type="entry name" value="HTH_AraC"/>
</dbReference>
<dbReference type="Pfam" id="PF12625">
    <property type="entry name" value="Arabinose_bd"/>
    <property type="match status" value="1"/>
</dbReference>
<reference evidence="5" key="1">
    <citation type="submission" date="2023-07" db="EMBL/GenBank/DDBJ databases">
        <title>Functional and genomic diversity of the sorghum phyllosphere microbiome.</title>
        <authorList>
            <person name="Shade A."/>
        </authorList>
    </citation>
    <scope>NUCLEOTIDE SEQUENCE</scope>
    <source>
        <strain evidence="5">SORGH_AS_1067</strain>
    </source>
</reference>
<dbReference type="Gene3D" id="1.10.10.60">
    <property type="entry name" value="Homeodomain-like"/>
    <property type="match status" value="1"/>
</dbReference>
<dbReference type="AlphaFoldDB" id="A0AAJ1U6X2"/>
<evidence type="ECO:0000259" key="4">
    <source>
        <dbReference type="PROSITE" id="PS01124"/>
    </source>
</evidence>
<organism evidence="5 6">
    <name type="scientific">Nocardioides zeae</name>
    <dbReference type="NCBI Taxonomy" id="1457234"/>
    <lineage>
        <taxon>Bacteria</taxon>
        <taxon>Bacillati</taxon>
        <taxon>Actinomycetota</taxon>
        <taxon>Actinomycetes</taxon>
        <taxon>Propionibacteriales</taxon>
        <taxon>Nocardioidaceae</taxon>
        <taxon>Nocardioides</taxon>
    </lineage>
</organism>
<protein>
    <submittedName>
        <fullName evidence="5">AraC-like DNA-binding protein</fullName>
    </submittedName>
</protein>
<evidence type="ECO:0000313" key="5">
    <source>
        <dbReference type="EMBL" id="MDQ1105242.1"/>
    </source>
</evidence>
<dbReference type="RefSeq" id="WP_307201288.1">
    <property type="nucleotide sequence ID" value="NZ_JAUTAN010000001.1"/>
</dbReference>
<evidence type="ECO:0000256" key="1">
    <source>
        <dbReference type="ARBA" id="ARBA00023015"/>
    </source>
</evidence>
<name>A0AAJ1U6X2_9ACTN</name>